<dbReference type="Proteomes" id="UP000248423">
    <property type="component" value="Unassembled WGS sequence"/>
</dbReference>
<dbReference type="VEuPathDB" id="FungiDB:BO78DRAFT_390081"/>
<dbReference type="Pfam" id="PF00646">
    <property type="entry name" value="F-box"/>
    <property type="match status" value="1"/>
</dbReference>
<evidence type="ECO:0000313" key="3">
    <source>
        <dbReference type="Proteomes" id="UP000248423"/>
    </source>
</evidence>
<dbReference type="EMBL" id="KZ826392">
    <property type="protein sequence ID" value="PYI02580.1"/>
    <property type="molecule type" value="Genomic_DNA"/>
</dbReference>
<dbReference type="CDD" id="cd09917">
    <property type="entry name" value="F-box_SF"/>
    <property type="match status" value="1"/>
</dbReference>
<name>A0A319DZD0_ASPSB</name>
<feature type="domain" description="F-box" evidence="1">
    <location>
        <begin position="43"/>
        <end position="73"/>
    </location>
</feature>
<dbReference type="AlphaFoldDB" id="A0A319DZD0"/>
<keyword evidence="3" id="KW-1185">Reference proteome</keyword>
<proteinExistence type="predicted"/>
<dbReference type="InterPro" id="IPR001810">
    <property type="entry name" value="F-box_dom"/>
</dbReference>
<dbReference type="STRING" id="1448318.A0A319DZD0"/>
<sequence length="289" mass="32809">MSTKIFRSLICCRRPNEITTSDPLATDLPLAKMATRRNPKLVDFPTELLYMIAEHLDPCDRTCLALCNSRLRETYGIPEHFGDNKSRPGWKTIVSKKAGRGRFLTRLSRDIPDYISCGNCLLLHRREFIHHPGSPTLSDSGWGCYSSPIVWWPIFDPQIKKRYWLNWLHVAAGMKPYHFGRPYAVPTDWLASVEILSESIDAVGVPGPSLCLRLQTWALGPHEASWRSVPRWALCAHVRPDSSDLADKAFVEDGVHKCIRCAMEYHVRIMNIDELTGLVIPNGSRSDLD</sequence>
<accession>A0A319DZD0</accession>
<evidence type="ECO:0000313" key="2">
    <source>
        <dbReference type="EMBL" id="PYI02580.1"/>
    </source>
</evidence>
<gene>
    <name evidence="2" type="ORF">BO78DRAFT_390081</name>
</gene>
<protein>
    <recommendedName>
        <fullName evidence="1">F-box domain-containing protein</fullName>
    </recommendedName>
</protein>
<organism evidence="2 3">
    <name type="scientific">Aspergillus sclerotiicarbonarius (strain CBS 121057 / IBT 28362)</name>
    <dbReference type="NCBI Taxonomy" id="1448318"/>
    <lineage>
        <taxon>Eukaryota</taxon>
        <taxon>Fungi</taxon>
        <taxon>Dikarya</taxon>
        <taxon>Ascomycota</taxon>
        <taxon>Pezizomycotina</taxon>
        <taxon>Eurotiomycetes</taxon>
        <taxon>Eurotiomycetidae</taxon>
        <taxon>Eurotiales</taxon>
        <taxon>Aspergillaceae</taxon>
        <taxon>Aspergillus</taxon>
        <taxon>Aspergillus subgen. Circumdati</taxon>
    </lineage>
</organism>
<dbReference type="OrthoDB" id="3766406at2759"/>
<reference evidence="2 3" key="1">
    <citation type="submission" date="2018-02" db="EMBL/GenBank/DDBJ databases">
        <title>The genomes of Aspergillus section Nigri reveals drivers in fungal speciation.</title>
        <authorList>
            <consortium name="DOE Joint Genome Institute"/>
            <person name="Vesth T.C."/>
            <person name="Nybo J."/>
            <person name="Theobald S."/>
            <person name="Brandl J."/>
            <person name="Frisvad J.C."/>
            <person name="Nielsen K.F."/>
            <person name="Lyhne E.K."/>
            <person name="Kogle M.E."/>
            <person name="Kuo A."/>
            <person name="Riley R."/>
            <person name="Clum A."/>
            <person name="Nolan M."/>
            <person name="Lipzen A."/>
            <person name="Salamov A."/>
            <person name="Henrissat B."/>
            <person name="Wiebenga A."/>
            <person name="De vries R.P."/>
            <person name="Grigoriev I.V."/>
            <person name="Mortensen U.H."/>
            <person name="Andersen M.R."/>
            <person name="Baker S.E."/>
        </authorList>
    </citation>
    <scope>NUCLEOTIDE SEQUENCE [LARGE SCALE GENOMIC DNA]</scope>
    <source>
        <strain evidence="2 3">CBS 121057</strain>
    </source>
</reference>
<evidence type="ECO:0000259" key="1">
    <source>
        <dbReference type="Pfam" id="PF00646"/>
    </source>
</evidence>